<dbReference type="EMBL" id="QOVK01000009">
    <property type="protein sequence ID" value="RXG20996.1"/>
    <property type="molecule type" value="Genomic_DNA"/>
</dbReference>
<accession>A0A4Q0P4Q6</accession>
<evidence type="ECO:0000259" key="1">
    <source>
        <dbReference type="Pfam" id="PF25056"/>
    </source>
</evidence>
<feature type="domain" description="DUF7793" evidence="1">
    <location>
        <begin position="14"/>
        <end position="125"/>
    </location>
</feature>
<gene>
    <name evidence="2" type="ORF">DSM02_2367</name>
</gene>
<sequence>MTMHNFLETDYARMRIADSILYFEYKPTQIRGIELARRIVSDRIQFQNGRAYPVLCDASNLLDADTIARNFFAYEGTLLTKAISFLVQPIHNKARAEFFVQSNTHLVPTGIFTNEEQALDFLKSYI</sequence>
<name>A0A4Q0P4Q6_9FLAO</name>
<dbReference type="Pfam" id="PF25056">
    <property type="entry name" value="DUF7793"/>
    <property type="match status" value="1"/>
</dbReference>
<evidence type="ECO:0000313" key="2">
    <source>
        <dbReference type="EMBL" id="RXG20996.1"/>
    </source>
</evidence>
<comment type="caution">
    <text evidence="2">The sequence shown here is derived from an EMBL/GenBank/DDBJ whole genome shotgun (WGS) entry which is preliminary data.</text>
</comment>
<keyword evidence="3" id="KW-1185">Reference proteome</keyword>
<dbReference type="InterPro" id="IPR056695">
    <property type="entry name" value="DUF7793"/>
</dbReference>
<evidence type="ECO:0000313" key="3">
    <source>
        <dbReference type="Proteomes" id="UP000289859"/>
    </source>
</evidence>
<organism evidence="2 3">
    <name type="scientific">Leeuwenhoekiella polynyae</name>
    <dbReference type="NCBI Taxonomy" id="1550906"/>
    <lineage>
        <taxon>Bacteria</taxon>
        <taxon>Pseudomonadati</taxon>
        <taxon>Bacteroidota</taxon>
        <taxon>Flavobacteriia</taxon>
        <taxon>Flavobacteriales</taxon>
        <taxon>Flavobacteriaceae</taxon>
        <taxon>Leeuwenhoekiella</taxon>
    </lineage>
</organism>
<reference evidence="2 3" key="1">
    <citation type="submission" date="2018-07" db="EMBL/GenBank/DDBJ databases">
        <title>Leeuwenhoekiella genomics.</title>
        <authorList>
            <person name="Tahon G."/>
            <person name="Willems A."/>
        </authorList>
    </citation>
    <scope>NUCLEOTIDE SEQUENCE [LARGE SCALE GENOMIC DNA]</scope>
    <source>
        <strain evidence="2 3">LMG 29608</strain>
    </source>
</reference>
<dbReference type="AlphaFoldDB" id="A0A4Q0P4Q6"/>
<proteinExistence type="predicted"/>
<dbReference type="Proteomes" id="UP000289859">
    <property type="component" value="Unassembled WGS sequence"/>
</dbReference>
<protein>
    <recommendedName>
        <fullName evidence="1">DUF7793 domain-containing protein</fullName>
    </recommendedName>
</protein>
<dbReference type="Gene3D" id="3.40.970.30">
    <property type="entry name" value="yp_829618.1 like domains"/>
    <property type="match status" value="1"/>
</dbReference>